<comment type="catalytic activity">
    <reaction evidence="1">
        <text>Hydrolysis of (1-&gt;3)-beta-D-glucosidic linkages in (1-&gt;3)-beta-D-glucans.</text>
        <dbReference type="EC" id="3.2.1.39"/>
    </reaction>
</comment>
<dbReference type="InterPro" id="IPR017853">
    <property type="entry name" value="GH"/>
</dbReference>
<organism evidence="9 10">
    <name type="scientific">Senna tora</name>
    <dbReference type="NCBI Taxonomy" id="362788"/>
    <lineage>
        <taxon>Eukaryota</taxon>
        <taxon>Viridiplantae</taxon>
        <taxon>Streptophyta</taxon>
        <taxon>Embryophyta</taxon>
        <taxon>Tracheophyta</taxon>
        <taxon>Spermatophyta</taxon>
        <taxon>Magnoliopsida</taxon>
        <taxon>eudicotyledons</taxon>
        <taxon>Gunneridae</taxon>
        <taxon>Pentapetalae</taxon>
        <taxon>rosids</taxon>
        <taxon>fabids</taxon>
        <taxon>Fabales</taxon>
        <taxon>Fabaceae</taxon>
        <taxon>Caesalpinioideae</taxon>
        <taxon>Cassia clade</taxon>
        <taxon>Senna</taxon>
    </lineage>
</organism>
<gene>
    <name evidence="9" type="ORF">G2W53_033289</name>
</gene>
<sequence>MSVGNSVLAHYPASRITTIVVGNSVLLCQRDQQEKFGLILPSLKNVYHSLKRWGLEKEIKVSAPLYLDCLQPNSASFGDDLRMAKPVLEYLRSVNGNLCISVGTMRKKKEKKNFKVLFSNVQTDETCVPSARTGTIAIHTSEG</sequence>
<dbReference type="InterPro" id="IPR044965">
    <property type="entry name" value="Glyco_hydro_17_plant"/>
</dbReference>
<proteinExistence type="inferred from homology"/>
<dbReference type="GO" id="GO:0042973">
    <property type="term" value="F:glucan endo-1,3-beta-D-glucosidase activity"/>
    <property type="evidence" value="ECO:0007669"/>
    <property type="project" value="UniProtKB-EC"/>
</dbReference>
<evidence type="ECO:0000313" key="10">
    <source>
        <dbReference type="Proteomes" id="UP000634136"/>
    </source>
</evidence>
<evidence type="ECO:0000313" key="9">
    <source>
        <dbReference type="EMBL" id="KAF7812313.1"/>
    </source>
</evidence>
<dbReference type="Pfam" id="PF00332">
    <property type="entry name" value="Glyco_hydro_17"/>
    <property type="match status" value="1"/>
</dbReference>
<dbReference type="InterPro" id="IPR000490">
    <property type="entry name" value="Glyco_hydro_17"/>
</dbReference>
<dbReference type="Gene3D" id="3.20.20.80">
    <property type="entry name" value="Glycosidases"/>
    <property type="match status" value="1"/>
</dbReference>
<evidence type="ECO:0000256" key="2">
    <source>
        <dbReference type="ARBA" id="ARBA00008773"/>
    </source>
</evidence>
<keyword evidence="4" id="KW-0378">Hydrolase</keyword>
<evidence type="ECO:0000256" key="5">
    <source>
        <dbReference type="ARBA" id="ARBA00023295"/>
    </source>
</evidence>
<keyword evidence="10" id="KW-1185">Reference proteome</keyword>
<dbReference type="EC" id="3.2.1.39" evidence="3"/>
<name>A0A834W8C4_9FABA</name>
<dbReference type="GO" id="GO:0005975">
    <property type="term" value="P:carbohydrate metabolic process"/>
    <property type="evidence" value="ECO:0007669"/>
    <property type="project" value="InterPro"/>
</dbReference>
<dbReference type="SUPFAM" id="SSF51445">
    <property type="entry name" value="(Trans)glycosidases"/>
    <property type="match status" value="1"/>
</dbReference>
<evidence type="ECO:0000256" key="3">
    <source>
        <dbReference type="ARBA" id="ARBA00012780"/>
    </source>
</evidence>
<reference evidence="9" key="1">
    <citation type="submission" date="2020-09" db="EMBL/GenBank/DDBJ databases">
        <title>Genome-Enabled Discovery of Anthraquinone Biosynthesis in Senna tora.</title>
        <authorList>
            <person name="Kang S.-H."/>
            <person name="Pandey R.P."/>
            <person name="Lee C.-M."/>
            <person name="Sim J.-S."/>
            <person name="Jeong J.-T."/>
            <person name="Choi B.-S."/>
            <person name="Jung M."/>
            <person name="Ginzburg D."/>
            <person name="Zhao K."/>
            <person name="Won S.Y."/>
            <person name="Oh T.-J."/>
            <person name="Yu Y."/>
            <person name="Kim N.-H."/>
            <person name="Lee O.R."/>
            <person name="Lee T.-H."/>
            <person name="Bashyal P."/>
            <person name="Kim T.-S."/>
            <person name="Lee W.-H."/>
            <person name="Kawkins C."/>
            <person name="Kim C.-K."/>
            <person name="Kim J.S."/>
            <person name="Ahn B.O."/>
            <person name="Rhee S.Y."/>
            <person name="Sohng J.K."/>
        </authorList>
    </citation>
    <scope>NUCLEOTIDE SEQUENCE</scope>
    <source>
        <tissue evidence="9">Leaf</tissue>
    </source>
</reference>
<dbReference type="OrthoDB" id="421038at2759"/>
<accession>A0A834W8C4</accession>
<evidence type="ECO:0000256" key="4">
    <source>
        <dbReference type="ARBA" id="ARBA00022801"/>
    </source>
</evidence>
<evidence type="ECO:0000256" key="8">
    <source>
        <dbReference type="RuleBase" id="RU004335"/>
    </source>
</evidence>
<keyword evidence="5" id="KW-0326">Glycosidase</keyword>
<evidence type="ECO:0000256" key="1">
    <source>
        <dbReference type="ARBA" id="ARBA00000382"/>
    </source>
</evidence>
<evidence type="ECO:0000256" key="6">
    <source>
        <dbReference type="ARBA" id="ARBA00033335"/>
    </source>
</evidence>
<comment type="caution">
    <text evidence="9">The sequence shown here is derived from an EMBL/GenBank/DDBJ whole genome shotgun (WGS) entry which is preliminary data.</text>
</comment>
<dbReference type="EMBL" id="JAAIUW010000010">
    <property type="protein sequence ID" value="KAF7812313.1"/>
    <property type="molecule type" value="Genomic_DNA"/>
</dbReference>
<dbReference type="AlphaFoldDB" id="A0A834W8C4"/>
<dbReference type="Proteomes" id="UP000634136">
    <property type="component" value="Unassembled WGS sequence"/>
</dbReference>
<evidence type="ECO:0000256" key="7">
    <source>
        <dbReference type="ARBA" id="ARBA00033417"/>
    </source>
</evidence>
<comment type="similarity">
    <text evidence="2 8">Belongs to the glycosyl hydrolase 17 family.</text>
</comment>
<protein>
    <recommendedName>
        <fullName evidence="3">glucan endo-1,3-beta-D-glucosidase</fullName>
        <ecNumber evidence="3">3.2.1.39</ecNumber>
    </recommendedName>
    <alternativeName>
        <fullName evidence="6">(1-&gt;3)-beta-glucan endohydrolase</fullName>
    </alternativeName>
    <alternativeName>
        <fullName evidence="7">Beta-1,3-endoglucanase</fullName>
    </alternativeName>
</protein>
<dbReference type="PANTHER" id="PTHR32227">
    <property type="entry name" value="GLUCAN ENDO-1,3-BETA-GLUCOSIDASE BG1-RELATED-RELATED"/>
    <property type="match status" value="1"/>
</dbReference>